<gene>
    <name evidence="1" type="ORF">Prudu_018131</name>
</gene>
<protein>
    <submittedName>
        <fullName evidence="1">VQ motif-containing protein</fullName>
    </submittedName>
</protein>
<accession>A0A4Y1RRN4</accession>
<organism evidence="1">
    <name type="scientific">Prunus dulcis</name>
    <name type="common">Almond</name>
    <name type="synonym">Amygdalus dulcis</name>
    <dbReference type="NCBI Taxonomy" id="3755"/>
    <lineage>
        <taxon>Eukaryota</taxon>
        <taxon>Viridiplantae</taxon>
        <taxon>Streptophyta</taxon>
        <taxon>Embryophyta</taxon>
        <taxon>Tracheophyta</taxon>
        <taxon>Spermatophyta</taxon>
        <taxon>Magnoliopsida</taxon>
        <taxon>eudicotyledons</taxon>
        <taxon>Gunneridae</taxon>
        <taxon>Pentapetalae</taxon>
        <taxon>rosids</taxon>
        <taxon>fabids</taxon>
        <taxon>Rosales</taxon>
        <taxon>Rosaceae</taxon>
        <taxon>Amygdaloideae</taxon>
        <taxon>Amygdaleae</taxon>
        <taxon>Prunus</taxon>
    </lineage>
</organism>
<name>A0A4Y1RRN4_PRUDU</name>
<evidence type="ECO:0000313" key="1">
    <source>
        <dbReference type="EMBL" id="BBH06467.1"/>
    </source>
</evidence>
<sequence length="81" mass="8317">MPTLDTSAFLLEHHNQQQQQLVGPTTMTGAGLNSTLTGLGPKSFGQTSIGDDVASAGGVASGGLGFDSFSSFPTLESWKVM</sequence>
<proteinExistence type="predicted"/>
<dbReference type="EMBL" id="AP019302">
    <property type="protein sequence ID" value="BBH06467.1"/>
    <property type="molecule type" value="Genomic_DNA"/>
</dbReference>
<dbReference type="AlphaFoldDB" id="A0A4Y1RRN4"/>
<reference evidence="1" key="1">
    <citation type="journal article" date="2019" name="Science">
        <title>Mutation of a bHLH transcription factor allowed almond domestication.</title>
        <authorList>
            <person name="Sanchez-Perez R."/>
            <person name="Pavan S."/>
            <person name="Mazzeo R."/>
            <person name="Moldovan C."/>
            <person name="Aiese Cigliano R."/>
            <person name="Del Cueto J."/>
            <person name="Ricciardi F."/>
            <person name="Lotti C."/>
            <person name="Ricciardi L."/>
            <person name="Dicenta F."/>
            <person name="Lopez-Marques R.L."/>
            <person name="Lindberg Moller B."/>
        </authorList>
    </citation>
    <scope>NUCLEOTIDE SEQUENCE</scope>
</reference>